<evidence type="ECO:0000313" key="7">
    <source>
        <dbReference type="EMBL" id="QXE26022.1"/>
    </source>
</evidence>
<feature type="transmembrane region" description="Helical" evidence="6">
    <location>
        <begin position="161"/>
        <end position="182"/>
    </location>
</feature>
<feature type="transmembrane region" description="Helical" evidence="6">
    <location>
        <begin position="93"/>
        <end position="115"/>
    </location>
</feature>
<dbReference type="EMBL" id="CP021056">
    <property type="protein sequence ID" value="QXE26022.1"/>
    <property type="molecule type" value="Genomic_DNA"/>
</dbReference>
<evidence type="ECO:0000256" key="4">
    <source>
        <dbReference type="ARBA" id="ARBA00022989"/>
    </source>
</evidence>
<evidence type="ECO:0000313" key="8">
    <source>
        <dbReference type="Proteomes" id="UP000683511"/>
    </source>
</evidence>
<evidence type="ECO:0000256" key="3">
    <source>
        <dbReference type="ARBA" id="ARBA00022692"/>
    </source>
</evidence>
<feature type="transmembrane region" description="Helical" evidence="6">
    <location>
        <begin position="135"/>
        <end position="152"/>
    </location>
</feature>
<feature type="transmembrane region" description="Helical" evidence="6">
    <location>
        <begin position="308"/>
        <end position="334"/>
    </location>
</feature>
<keyword evidence="2" id="KW-1003">Cell membrane</keyword>
<feature type="transmembrane region" description="Helical" evidence="6">
    <location>
        <begin position="21"/>
        <end position="41"/>
    </location>
</feature>
<evidence type="ECO:0000256" key="5">
    <source>
        <dbReference type="ARBA" id="ARBA00023136"/>
    </source>
</evidence>
<keyword evidence="8" id="KW-1185">Reference proteome</keyword>
<gene>
    <name evidence="7" type="ORF">B6N60_04749</name>
</gene>
<keyword evidence="5 6" id="KW-0472">Membrane</keyword>
<feature type="transmembrane region" description="Helical" evidence="6">
    <location>
        <begin position="188"/>
        <end position="212"/>
    </location>
</feature>
<name>A0A975Y775_9NOST</name>
<keyword evidence="4 6" id="KW-1133">Transmembrane helix</keyword>
<keyword evidence="3 6" id="KW-0812">Transmembrane</keyword>
<dbReference type="Pfam" id="PF01943">
    <property type="entry name" value="Polysacc_synt"/>
    <property type="match status" value="1"/>
</dbReference>
<dbReference type="InterPro" id="IPR050833">
    <property type="entry name" value="Poly_Biosynth_Transport"/>
</dbReference>
<evidence type="ECO:0008006" key="9">
    <source>
        <dbReference type="Google" id="ProtNLM"/>
    </source>
</evidence>
<evidence type="ECO:0000256" key="6">
    <source>
        <dbReference type="SAM" id="Phobius"/>
    </source>
</evidence>
<dbReference type="KEGG" id="rsin:B6N60_04749"/>
<dbReference type="InterPro" id="IPR002797">
    <property type="entry name" value="Polysacc_synth"/>
</dbReference>
<feature type="transmembrane region" description="Helical" evidence="6">
    <location>
        <begin position="346"/>
        <end position="370"/>
    </location>
</feature>
<protein>
    <recommendedName>
        <fullName evidence="9">Polysaccharide biosynthesis protein</fullName>
    </recommendedName>
</protein>
<feature type="transmembrane region" description="Helical" evidence="6">
    <location>
        <begin position="47"/>
        <end position="68"/>
    </location>
</feature>
<comment type="subcellular location">
    <subcellularLocation>
        <location evidence="1">Cell membrane</location>
        <topology evidence="1">Multi-pass membrane protein</topology>
    </subcellularLocation>
</comment>
<dbReference type="GO" id="GO:0005886">
    <property type="term" value="C:plasma membrane"/>
    <property type="evidence" value="ECO:0007669"/>
    <property type="project" value="UniProtKB-SubCell"/>
</dbReference>
<feature type="transmembrane region" description="Helical" evidence="6">
    <location>
        <begin position="408"/>
        <end position="431"/>
    </location>
</feature>
<sequence>MLKKALANNLLFRKILKNTSWLLGGRVMTGLSSLLYLSLATHNLGDIGFGKLVLILTYVQIITDLTTFQSSQAVIRYGAICLHKNNNFALQQLLKFTTILDFLGVIVGLIIAVIAAPHMSFYLGWDQATVIQVQWYSLIMLFTSTATARGLLQLCDRFDLLALQITIPTLIRMFGAIVASILNASWWVYLWLCFISEALGGLLLFFAGWQVAVNRGMLQNMNWSVKNLSQEHPGLLKFSIVSNFDSSLPMIMRQASPLVVGIFATPAAVGLFQVSYELATPLKYLAQIFTQSVYPELARLDSQKKFKLFIVVLVKSTLFAIVIGLVIFLLSVFLGKMILKYAFGEGFISAHQILVLLVIAEVFTMGNCALEPAFYALGKPSVPLKVNAIAILGFYLPLLLILTSSFGVIGAGIATLSSTALILILNSLLIWPQLRHR</sequence>
<organism evidence="7 8">
    <name type="scientific">Richelia sinica FACHB-800</name>
    <dbReference type="NCBI Taxonomy" id="1357546"/>
    <lineage>
        <taxon>Bacteria</taxon>
        <taxon>Bacillati</taxon>
        <taxon>Cyanobacteriota</taxon>
        <taxon>Cyanophyceae</taxon>
        <taxon>Nostocales</taxon>
        <taxon>Nostocaceae</taxon>
        <taxon>Richelia</taxon>
    </lineage>
</organism>
<dbReference type="Proteomes" id="UP000683511">
    <property type="component" value="Chromosome"/>
</dbReference>
<dbReference type="PANTHER" id="PTHR30250">
    <property type="entry name" value="PST FAMILY PREDICTED COLANIC ACID TRANSPORTER"/>
    <property type="match status" value="1"/>
</dbReference>
<evidence type="ECO:0000256" key="2">
    <source>
        <dbReference type="ARBA" id="ARBA00022475"/>
    </source>
</evidence>
<proteinExistence type="predicted"/>
<dbReference type="AlphaFoldDB" id="A0A975Y775"/>
<feature type="transmembrane region" description="Helical" evidence="6">
    <location>
        <begin position="382"/>
        <end position="402"/>
    </location>
</feature>
<dbReference type="PANTHER" id="PTHR30250:SF31">
    <property type="entry name" value="INNER MEMBRANE PROTEIN YGHQ"/>
    <property type="match status" value="1"/>
</dbReference>
<dbReference type="RefSeq" id="WP_242034290.1">
    <property type="nucleotide sequence ID" value="NZ_CP021056.1"/>
</dbReference>
<evidence type="ECO:0000256" key="1">
    <source>
        <dbReference type="ARBA" id="ARBA00004651"/>
    </source>
</evidence>
<accession>A0A975Y775</accession>
<reference evidence="7" key="1">
    <citation type="submission" date="2017-04" db="EMBL/GenBank/DDBJ databases">
        <title>Genome deletions in a multicellular cyanobacterial endosymbiont for morphological adaptation in marine diatoms.</title>
        <authorList>
            <person name="Wang Y."/>
            <person name="Gao H."/>
            <person name="Li R."/>
            <person name="Xu X."/>
        </authorList>
    </citation>
    <scope>NUCLEOTIDE SEQUENCE</scope>
    <source>
        <strain evidence="7">FACHB 800</strain>
    </source>
</reference>